<evidence type="ECO:0000256" key="3">
    <source>
        <dbReference type="ARBA" id="ARBA00023015"/>
    </source>
</evidence>
<dbReference type="EMBL" id="CAJZBQ010000057">
    <property type="protein sequence ID" value="CAG9333956.1"/>
    <property type="molecule type" value="Genomic_DNA"/>
</dbReference>
<dbReference type="GO" id="GO:1990904">
    <property type="term" value="C:ribonucleoprotein complex"/>
    <property type="evidence" value="ECO:0007669"/>
    <property type="project" value="InterPro"/>
</dbReference>
<dbReference type="GO" id="GO:0006396">
    <property type="term" value="P:RNA processing"/>
    <property type="evidence" value="ECO:0007669"/>
    <property type="project" value="InterPro"/>
</dbReference>
<dbReference type="InterPro" id="IPR045180">
    <property type="entry name" value="La_dom_prot"/>
</dbReference>
<dbReference type="PANTHER" id="PTHR22792:SF62">
    <property type="entry name" value="LA-RELATED PROTEIN 7"/>
    <property type="match status" value="1"/>
</dbReference>
<dbReference type="SMART" id="SM00715">
    <property type="entry name" value="LA"/>
    <property type="match status" value="1"/>
</dbReference>
<keyword evidence="4" id="KW-0804">Transcription</keyword>
<name>A0AAU9K9Y0_9CILI</name>
<evidence type="ECO:0000256" key="6">
    <source>
        <dbReference type="PROSITE-ProRule" id="PRU00332"/>
    </source>
</evidence>
<dbReference type="PRINTS" id="PR00302">
    <property type="entry name" value="LUPUSLA"/>
</dbReference>
<gene>
    <name evidence="8" type="ORF">BSTOLATCC_MIC59765</name>
</gene>
<dbReference type="GO" id="GO:0003723">
    <property type="term" value="F:RNA binding"/>
    <property type="evidence" value="ECO:0007669"/>
    <property type="project" value="UniProtKB-UniRule"/>
</dbReference>
<accession>A0AAU9K9Y0</accession>
<dbReference type="CDD" id="cd07323">
    <property type="entry name" value="LAM"/>
    <property type="match status" value="1"/>
</dbReference>
<dbReference type="Pfam" id="PF11523">
    <property type="entry name" value="DUF3223"/>
    <property type="match status" value="1"/>
</dbReference>
<organism evidence="8 9">
    <name type="scientific">Blepharisma stoltei</name>
    <dbReference type="NCBI Taxonomy" id="1481888"/>
    <lineage>
        <taxon>Eukaryota</taxon>
        <taxon>Sar</taxon>
        <taxon>Alveolata</taxon>
        <taxon>Ciliophora</taxon>
        <taxon>Postciliodesmatophora</taxon>
        <taxon>Heterotrichea</taxon>
        <taxon>Heterotrichida</taxon>
        <taxon>Blepharismidae</taxon>
        <taxon>Blepharisma</taxon>
    </lineage>
</organism>
<dbReference type="PANTHER" id="PTHR22792">
    <property type="entry name" value="LUPUS LA PROTEIN-RELATED"/>
    <property type="match status" value="1"/>
</dbReference>
<sequence>MGSSSSKDLKPSIESTLHEFSVEALSKSNLPALIDSFLEKSHISITKDQLIAISDNELPPEFSLQDLFSLHSKLSSLPSNKLNLQAIKLQIEYYFSDSNLRRDKFFRELIEKSVEGYIQISDLLKCKRLIQLNANDQLIREAAECSSELEISPDGSGVRRNGNRKIPKKIIKATKNREIIEPSPIILSVEVLEESKGSWKQLRDSFKQKHKDIEVIYCRFSGKEGNIGINGSTSEEEIGKILYEDLEFEGQSARIWKLEGDSLLDFWKLHGSHFDLCNNQSKNIKKSKAINIGGRFFYSTEKLKEFLKELLERTPEGQNIDPQYHNFLHALLRHHPSYESKSIGLKTFSTGMSEIVNSKSFFIVKEDGSQQEFNISKCLSSLN</sequence>
<dbReference type="Proteomes" id="UP001162131">
    <property type="component" value="Unassembled WGS sequence"/>
</dbReference>
<keyword evidence="2 6" id="KW-0694">RNA-binding</keyword>
<dbReference type="Gene3D" id="3.10.450.40">
    <property type="match status" value="1"/>
</dbReference>
<evidence type="ECO:0000256" key="2">
    <source>
        <dbReference type="ARBA" id="ARBA00022884"/>
    </source>
</evidence>
<proteinExistence type="predicted"/>
<dbReference type="AlphaFoldDB" id="A0AAU9K9Y0"/>
<comment type="caution">
    <text evidence="8">The sequence shown here is derived from an EMBL/GenBank/DDBJ whole genome shotgun (WGS) entry which is preliminary data.</text>
</comment>
<evidence type="ECO:0000259" key="7">
    <source>
        <dbReference type="PROSITE" id="PS50961"/>
    </source>
</evidence>
<keyword evidence="9" id="KW-1185">Reference proteome</keyword>
<keyword evidence="3" id="KW-0805">Transcription regulation</keyword>
<dbReference type="Gene3D" id="1.10.10.10">
    <property type="entry name" value="Winged helix-like DNA-binding domain superfamily/Winged helix DNA-binding domain"/>
    <property type="match status" value="1"/>
</dbReference>
<evidence type="ECO:0000313" key="8">
    <source>
        <dbReference type="EMBL" id="CAG9333956.1"/>
    </source>
</evidence>
<evidence type="ECO:0000256" key="5">
    <source>
        <dbReference type="ARBA" id="ARBA00023242"/>
    </source>
</evidence>
<evidence type="ECO:0000256" key="1">
    <source>
        <dbReference type="ARBA" id="ARBA00004123"/>
    </source>
</evidence>
<dbReference type="SUPFAM" id="SSF46785">
    <property type="entry name" value="Winged helix' DNA-binding domain"/>
    <property type="match status" value="1"/>
</dbReference>
<reference evidence="8" key="1">
    <citation type="submission" date="2021-09" db="EMBL/GenBank/DDBJ databases">
        <authorList>
            <consortium name="AG Swart"/>
            <person name="Singh M."/>
            <person name="Singh A."/>
            <person name="Seah K."/>
            <person name="Emmerich C."/>
        </authorList>
    </citation>
    <scope>NUCLEOTIDE SEQUENCE</scope>
    <source>
        <strain evidence="8">ATCC30299</strain>
    </source>
</reference>
<comment type="subcellular location">
    <subcellularLocation>
        <location evidence="1">Nucleus</location>
    </subcellularLocation>
</comment>
<protein>
    <recommendedName>
        <fullName evidence="7">HTH La-type RNA-binding domain-containing protein</fullName>
    </recommendedName>
</protein>
<feature type="domain" description="HTH La-type RNA-binding" evidence="7">
    <location>
        <begin position="77"/>
        <end position="168"/>
    </location>
</feature>
<dbReference type="InterPro" id="IPR036390">
    <property type="entry name" value="WH_DNA-bd_sf"/>
</dbReference>
<dbReference type="GO" id="GO:0005634">
    <property type="term" value="C:nucleus"/>
    <property type="evidence" value="ECO:0007669"/>
    <property type="project" value="UniProtKB-SubCell"/>
</dbReference>
<dbReference type="PROSITE" id="PS50961">
    <property type="entry name" value="HTH_LA"/>
    <property type="match status" value="1"/>
</dbReference>
<keyword evidence="5" id="KW-0539">Nucleus</keyword>
<evidence type="ECO:0000313" key="9">
    <source>
        <dbReference type="Proteomes" id="UP001162131"/>
    </source>
</evidence>
<dbReference type="Pfam" id="PF05383">
    <property type="entry name" value="La"/>
    <property type="match status" value="1"/>
</dbReference>
<dbReference type="InterPro" id="IPR006630">
    <property type="entry name" value="La_HTH"/>
</dbReference>
<evidence type="ECO:0000256" key="4">
    <source>
        <dbReference type="ARBA" id="ARBA00023163"/>
    </source>
</evidence>
<dbReference type="InterPro" id="IPR002344">
    <property type="entry name" value="Lupus_La"/>
</dbReference>
<dbReference type="InterPro" id="IPR036388">
    <property type="entry name" value="WH-like_DNA-bd_sf"/>
</dbReference>